<dbReference type="EMBL" id="CP097966">
    <property type="protein sequence ID" value="URQ63604.1"/>
    <property type="molecule type" value="Genomic_DNA"/>
</dbReference>
<dbReference type="CDD" id="cd00567">
    <property type="entry name" value="ACAD"/>
    <property type="match status" value="1"/>
</dbReference>
<dbReference type="PANTHER" id="PTHR43884">
    <property type="entry name" value="ACYL-COA DEHYDROGENASE"/>
    <property type="match status" value="1"/>
</dbReference>
<evidence type="ECO:0000256" key="2">
    <source>
        <dbReference type="ARBA" id="ARBA00009347"/>
    </source>
</evidence>
<dbReference type="InterPro" id="IPR013786">
    <property type="entry name" value="AcylCoA_DH/ox_N"/>
</dbReference>
<dbReference type="InterPro" id="IPR006091">
    <property type="entry name" value="Acyl-CoA_Oxase/DH_mid-dom"/>
</dbReference>
<dbReference type="InterPro" id="IPR046373">
    <property type="entry name" value="Acyl-CoA_Oxase/DH_mid-dom_sf"/>
</dbReference>
<dbReference type="PANTHER" id="PTHR43884:SF20">
    <property type="entry name" value="ACYL-COA DEHYDROGENASE FADE28"/>
    <property type="match status" value="1"/>
</dbReference>
<evidence type="ECO:0000256" key="5">
    <source>
        <dbReference type="ARBA" id="ARBA00023002"/>
    </source>
</evidence>
<feature type="domain" description="Acyl-CoA dehydrogenase/oxidase C-terminal" evidence="7">
    <location>
        <begin position="229"/>
        <end position="349"/>
    </location>
</feature>
<evidence type="ECO:0000259" key="8">
    <source>
        <dbReference type="Pfam" id="PF02770"/>
    </source>
</evidence>
<sequence length="360" mass="40353">MNLNFSDEQNLLRDSVSRFCTSDYDFETRMKSVNSDSGFSKEHWKLFADLGWLAVPFDEELGGLGGDVLDLSILFEEFGKSIVVEPYLANVVLAGGVLKRSGFDKKDEYLSSIVSGEKQFSLANYEPEKGYNLENIETVLDDKGLLSGSKSTVLNAPNADYFIVFSKKGDDFCFSLVSKDAEGLNLKSYKTYDGFVSGELTFKNCKPEAIIQEKDALSNLEEVMKDAIVCISAEAVGAMEKCYRLTIEYTQQREQFGSPLSKFQALQHRMVDMFMETEYTKSFLLKVLATEDKDEKTKLIYGLKNQISKSGKLVGEEAVQLHGGMGVTEEMSVGHYLKRLMVIANIFGSADFYLQKYINS</sequence>
<dbReference type="InterPro" id="IPR009075">
    <property type="entry name" value="AcylCo_DH/oxidase_C"/>
</dbReference>
<name>A0A9Q8X1C2_9GAMM</name>
<dbReference type="Pfam" id="PF02770">
    <property type="entry name" value="Acyl-CoA_dh_M"/>
    <property type="match status" value="1"/>
</dbReference>
<dbReference type="Pfam" id="PF00441">
    <property type="entry name" value="Acyl-CoA_dh_1"/>
    <property type="match status" value="1"/>
</dbReference>
<proteinExistence type="inferred from homology"/>
<reference evidence="10" key="1">
    <citation type="submission" date="2022-05" db="EMBL/GenBank/DDBJ databases">
        <title>Single-amplified genomics reveal most streamlined microbe among free-living bacteria.</title>
        <authorList>
            <person name="Roda-Garcia J."/>
            <person name="Haro-Moreno J.M."/>
            <person name="Rodriguez-Valera F."/>
            <person name="Almagro-Moreno S."/>
            <person name="Lopez-Perez M."/>
        </authorList>
    </citation>
    <scope>NUCLEOTIDE SEQUENCE</scope>
    <source>
        <strain evidence="10">TMED112-D2-2</strain>
    </source>
</reference>
<dbReference type="InterPro" id="IPR009100">
    <property type="entry name" value="AcylCoA_DH/oxidase_NM_dom_sf"/>
</dbReference>
<keyword evidence="4 6" id="KW-0274">FAD</keyword>
<feature type="domain" description="Acyl-CoA dehydrogenase/oxidase N-terminal" evidence="9">
    <location>
        <begin position="6"/>
        <end position="117"/>
    </location>
</feature>
<evidence type="ECO:0000259" key="9">
    <source>
        <dbReference type="Pfam" id="PF02771"/>
    </source>
</evidence>
<dbReference type="Gene3D" id="2.40.110.10">
    <property type="entry name" value="Butyryl-CoA Dehydrogenase, subunit A, domain 2"/>
    <property type="match status" value="1"/>
</dbReference>
<dbReference type="Proteomes" id="UP001056381">
    <property type="component" value="Chromosome"/>
</dbReference>
<dbReference type="GO" id="GO:0003995">
    <property type="term" value="F:acyl-CoA dehydrogenase activity"/>
    <property type="evidence" value="ECO:0007669"/>
    <property type="project" value="TreeGrafter"/>
</dbReference>
<dbReference type="SUPFAM" id="SSF56645">
    <property type="entry name" value="Acyl-CoA dehydrogenase NM domain-like"/>
    <property type="match status" value="1"/>
</dbReference>
<protein>
    <submittedName>
        <fullName evidence="10">Acyl-CoA dehydrogenase family protein</fullName>
    </submittedName>
</protein>
<dbReference type="Gene3D" id="1.10.540.10">
    <property type="entry name" value="Acyl-CoA dehydrogenase/oxidase, N-terminal domain"/>
    <property type="match status" value="1"/>
</dbReference>
<dbReference type="AlphaFoldDB" id="A0A9Q8X1C2"/>
<comment type="cofactor">
    <cofactor evidence="1 6">
        <name>FAD</name>
        <dbReference type="ChEBI" id="CHEBI:57692"/>
    </cofactor>
</comment>
<keyword evidence="11" id="KW-1185">Reference proteome</keyword>
<dbReference type="GO" id="GO:0050660">
    <property type="term" value="F:flavin adenine dinucleotide binding"/>
    <property type="evidence" value="ECO:0007669"/>
    <property type="project" value="InterPro"/>
</dbReference>
<keyword evidence="5 6" id="KW-0560">Oxidoreductase</keyword>
<evidence type="ECO:0000313" key="10">
    <source>
        <dbReference type="EMBL" id="URQ63604.1"/>
    </source>
</evidence>
<keyword evidence="3 6" id="KW-0285">Flavoprotein</keyword>
<dbReference type="SUPFAM" id="SSF47203">
    <property type="entry name" value="Acyl-CoA dehydrogenase C-terminal domain-like"/>
    <property type="match status" value="1"/>
</dbReference>
<organism evidence="10 11">
    <name type="scientific">SAR86 cluster bacterium</name>
    <dbReference type="NCBI Taxonomy" id="2030880"/>
    <lineage>
        <taxon>Bacteria</taxon>
        <taxon>Pseudomonadati</taxon>
        <taxon>Pseudomonadota</taxon>
        <taxon>Gammaproteobacteria</taxon>
        <taxon>SAR86 cluster</taxon>
    </lineage>
</organism>
<evidence type="ECO:0000256" key="3">
    <source>
        <dbReference type="ARBA" id="ARBA00022630"/>
    </source>
</evidence>
<accession>A0A9Q8X1C2</accession>
<dbReference type="InterPro" id="IPR036250">
    <property type="entry name" value="AcylCo_DH-like_C"/>
</dbReference>
<evidence type="ECO:0000256" key="4">
    <source>
        <dbReference type="ARBA" id="ARBA00022827"/>
    </source>
</evidence>
<feature type="domain" description="Acyl-CoA oxidase/dehydrogenase middle" evidence="8">
    <location>
        <begin position="126"/>
        <end position="205"/>
    </location>
</feature>
<evidence type="ECO:0000259" key="7">
    <source>
        <dbReference type="Pfam" id="PF00441"/>
    </source>
</evidence>
<dbReference type="Pfam" id="PF02771">
    <property type="entry name" value="Acyl-CoA_dh_N"/>
    <property type="match status" value="1"/>
</dbReference>
<gene>
    <name evidence="10" type="ORF">M9B40_02255</name>
</gene>
<comment type="similarity">
    <text evidence="2 6">Belongs to the acyl-CoA dehydrogenase family.</text>
</comment>
<dbReference type="Gene3D" id="1.20.140.10">
    <property type="entry name" value="Butyryl-CoA Dehydrogenase, subunit A, domain 3"/>
    <property type="match status" value="1"/>
</dbReference>
<evidence type="ECO:0000313" key="11">
    <source>
        <dbReference type="Proteomes" id="UP001056381"/>
    </source>
</evidence>
<evidence type="ECO:0000256" key="1">
    <source>
        <dbReference type="ARBA" id="ARBA00001974"/>
    </source>
</evidence>
<dbReference type="InterPro" id="IPR037069">
    <property type="entry name" value="AcylCoA_DH/ox_N_sf"/>
</dbReference>
<evidence type="ECO:0000256" key="6">
    <source>
        <dbReference type="RuleBase" id="RU362125"/>
    </source>
</evidence>